<dbReference type="PANTHER" id="PTHR43157">
    <property type="entry name" value="PHOSPHATIDYLINOSITOL-GLYCAN BIOSYNTHESIS CLASS F PROTEIN-RELATED"/>
    <property type="match status" value="1"/>
</dbReference>
<dbReference type="SMART" id="SM00822">
    <property type="entry name" value="PKS_KR"/>
    <property type="match status" value="1"/>
</dbReference>
<dbReference type="Gene3D" id="3.40.50.720">
    <property type="entry name" value="NAD(P)-binding Rossmann-like Domain"/>
    <property type="match status" value="1"/>
</dbReference>
<dbReference type="OrthoDB" id="4577644at2"/>
<dbReference type="InterPro" id="IPR036291">
    <property type="entry name" value="NAD(P)-bd_dom_sf"/>
</dbReference>
<dbReference type="Pfam" id="PF00106">
    <property type="entry name" value="adh_short"/>
    <property type="match status" value="1"/>
</dbReference>
<dbReference type="Proteomes" id="UP000265742">
    <property type="component" value="Unassembled WGS sequence"/>
</dbReference>
<gene>
    <name evidence="3" type="ORF">D1781_11615</name>
</gene>
<proteinExistence type="predicted"/>
<dbReference type="InterPro" id="IPR057326">
    <property type="entry name" value="KR_dom"/>
</dbReference>
<keyword evidence="1" id="KW-0560">Oxidoreductase</keyword>
<dbReference type="InterPro" id="IPR002347">
    <property type="entry name" value="SDR_fam"/>
</dbReference>
<dbReference type="SUPFAM" id="SSF51735">
    <property type="entry name" value="NAD(P)-binding Rossmann-fold domains"/>
    <property type="match status" value="1"/>
</dbReference>
<protein>
    <submittedName>
        <fullName evidence="3">SDR family NAD(P)-dependent oxidoreductase</fullName>
    </submittedName>
</protein>
<dbReference type="AlphaFoldDB" id="A0A3A1TV40"/>
<dbReference type="GO" id="GO:0016491">
    <property type="term" value="F:oxidoreductase activity"/>
    <property type="evidence" value="ECO:0007669"/>
    <property type="project" value="UniProtKB-KW"/>
</dbReference>
<sequence length="297" mass="31211">MVSPASLPVPDLTGRTFVVTGADSGIGFEAAKRFAAAGARVVLACRNREKAEDAASRIDGETVVRLLDTSSLESVRAFAAATPERVDVLVNNAGVMASDETRTVDGFELQLATNYLGGFALTALLLPRLGDRVVMTSSLAHWGGRIVLDDLNRTRRRYSRWAAYADSKLADLMFAFDLQARFSAARSPLRAMAAHPGMAGTSLTRDLHVPAPVDAVSEAILHVIGQSAAEGALPTVYAATAPDLAGGTFVGPNGLGGLRGAPIAAASSRTSRNRELQRLLTAESERLTGTRIEVPAA</sequence>
<dbReference type="PRINTS" id="PR00081">
    <property type="entry name" value="GDHRDH"/>
</dbReference>
<accession>A0A3A1TV40</accession>
<evidence type="ECO:0000256" key="1">
    <source>
        <dbReference type="ARBA" id="ARBA00023002"/>
    </source>
</evidence>
<evidence type="ECO:0000259" key="2">
    <source>
        <dbReference type="SMART" id="SM00822"/>
    </source>
</evidence>
<evidence type="ECO:0000313" key="4">
    <source>
        <dbReference type="Proteomes" id="UP000265742"/>
    </source>
</evidence>
<name>A0A3A1TV40_9MICO</name>
<dbReference type="PANTHER" id="PTHR43157:SF31">
    <property type="entry name" value="PHOSPHATIDYLINOSITOL-GLYCAN BIOSYNTHESIS CLASS F PROTEIN"/>
    <property type="match status" value="1"/>
</dbReference>
<reference evidence="4" key="1">
    <citation type="submission" date="2018-09" db="EMBL/GenBank/DDBJ databases">
        <authorList>
            <person name="Kim I."/>
        </authorList>
    </citation>
    <scope>NUCLEOTIDE SEQUENCE [LARGE SCALE GENOMIC DNA]</scope>
    <source>
        <strain evidence="4">DD4a</strain>
    </source>
</reference>
<dbReference type="RefSeq" id="WP_119482433.1">
    <property type="nucleotide sequence ID" value="NZ_QXTG01000002.1"/>
</dbReference>
<comment type="caution">
    <text evidence="3">The sequence shown here is derived from an EMBL/GenBank/DDBJ whole genome shotgun (WGS) entry which is preliminary data.</text>
</comment>
<organism evidence="3 4">
    <name type="scientific">Amnibacterium setariae</name>
    <dbReference type="NCBI Taxonomy" id="2306585"/>
    <lineage>
        <taxon>Bacteria</taxon>
        <taxon>Bacillati</taxon>
        <taxon>Actinomycetota</taxon>
        <taxon>Actinomycetes</taxon>
        <taxon>Micrococcales</taxon>
        <taxon>Microbacteriaceae</taxon>
        <taxon>Amnibacterium</taxon>
    </lineage>
</organism>
<dbReference type="NCBIfam" id="NF004846">
    <property type="entry name" value="PRK06197.1"/>
    <property type="match status" value="1"/>
</dbReference>
<dbReference type="EMBL" id="QXTG01000002">
    <property type="protein sequence ID" value="RIX28123.1"/>
    <property type="molecule type" value="Genomic_DNA"/>
</dbReference>
<feature type="domain" description="Ketoreductase" evidence="2">
    <location>
        <begin position="15"/>
        <end position="173"/>
    </location>
</feature>
<evidence type="ECO:0000313" key="3">
    <source>
        <dbReference type="EMBL" id="RIX28123.1"/>
    </source>
</evidence>
<keyword evidence="4" id="KW-1185">Reference proteome</keyword>